<keyword evidence="1" id="KW-0813">Transport</keyword>
<evidence type="ECO:0000256" key="1">
    <source>
        <dbReference type="ARBA" id="ARBA00022448"/>
    </source>
</evidence>
<evidence type="ECO:0000313" key="9">
    <source>
        <dbReference type="Proteomes" id="UP000623250"/>
    </source>
</evidence>
<proteinExistence type="predicted"/>
<dbReference type="PROSITE" id="PS51373">
    <property type="entry name" value="HIPIP"/>
    <property type="match status" value="1"/>
</dbReference>
<gene>
    <name evidence="8" type="ORF">JDN41_07170</name>
</gene>
<evidence type="ECO:0000256" key="6">
    <source>
        <dbReference type="ARBA" id="ARBA00023014"/>
    </source>
</evidence>
<keyword evidence="9" id="KW-1185">Reference proteome</keyword>
<dbReference type="EMBL" id="JAEMUK010000013">
    <property type="protein sequence ID" value="MBJ7543334.1"/>
    <property type="molecule type" value="Genomic_DNA"/>
</dbReference>
<evidence type="ECO:0000259" key="7">
    <source>
        <dbReference type="PROSITE" id="PS51373"/>
    </source>
</evidence>
<dbReference type="GO" id="GO:0009055">
    <property type="term" value="F:electron transfer activity"/>
    <property type="evidence" value="ECO:0007669"/>
    <property type="project" value="InterPro"/>
</dbReference>
<organism evidence="8 9">
    <name type="scientific">Rhodomicrobium udaipurense</name>
    <dbReference type="NCBI Taxonomy" id="1202716"/>
    <lineage>
        <taxon>Bacteria</taxon>
        <taxon>Pseudomonadati</taxon>
        <taxon>Pseudomonadota</taxon>
        <taxon>Alphaproteobacteria</taxon>
        <taxon>Hyphomicrobiales</taxon>
        <taxon>Hyphomicrobiaceae</taxon>
        <taxon>Rhodomicrobium</taxon>
    </lineage>
</organism>
<keyword evidence="3" id="KW-0479">Metal-binding</keyword>
<evidence type="ECO:0000256" key="2">
    <source>
        <dbReference type="ARBA" id="ARBA00022485"/>
    </source>
</evidence>
<name>A0A8I1GE84_9HYPH</name>
<dbReference type="InterPro" id="IPR006311">
    <property type="entry name" value="TAT_signal"/>
</dbReference>
<protein>
    <submittedName>
        <fullName evidence="8">High potential iron sulfur protein</fullName>
    </submittedName>
</protein>
<keyword evidence="6" id="KW-0411">Iron-sulfur</keyword>
<keyword evidence="5" id="KW-0408">Iron</keyword>
<feature type="domain" description="High potential iron-sulfur proteins family profile" evidence="7">
    <location>
        <begin position="32"/>
        <end position="93"/>
    </location>
</feature>
<evidence type="ECO:0000256" key="5">
    <source>
        <dbReference type="ARBA" id="ARBA00023004"/>
    </source>
</evidence>
<dbReference type="GO" id="GO:0046872">
    <property type="term" value="F:metal ion binding"/>
    <property type="evidence" value="ECO:0007669"/>
    <property type="project" value="UniProtKB-KW"/>
</dbReference>
<dbReference type="Proteomes" id="UP000623250">
    <property type="component" value="Unassembled WGS sequence"/>
</dbReference>
<dbReference type="AlphaFoldDB" id="A0A8I1GE84"/>
<sequence>MEDTSNKAGNTRREVLKFGAYALGAVGALGLVAGSAEAQVAKKAAQSAVGYQGSPNGDKQCSKCQHFQAPSSCRVVDGSISPNGYCKIFSKKG</sequence>
<evidence type="ECO:0000256" key="4">
    <source>
        <dbReference type="ARBA" id="ARBA00022982"/>
    </source>
</evidence>
<comment type="caution">
    <text evidence="8">The sequence shown here is derived from an EMBL/GenBank/DDBJ whole genome shotgun (WGS) entry which is preliminary data.</text>
</comment>
<dbReference type="PROSITE" id="PS51318">
    <property type="entry name" value="TAT"/>
    <property type="match status" value="1"/>
</dbReference>
<keyword evidence="2" id="KW-0004">4Fe-4S</keyword>
<dbReference type="InterPro" id="IPR036369">
    <property type="entry name" value="HIPIP_sf"/>
</dbReference>
<accession>A0A8I1GE84</accession>
<dbReference type="GO" id="GO:0051539">
    <property type="term" value="F:4 iron, 4 sulfur cluster binding"/>
    <property type="evidence" value="ECO:0007669"/>
    <property type="project" value="UniProtKB-KW"/>
</dbReference>
<dbReference type="RefSeq" id="WP_037237684.1">
    <property type="nucleotide sequence ID" value="NZ_JAEMUK010000013.1"/>
</dbReference>
<dbReference type="Gene3D" id="4.10.490.10">
    <property type="entry name" value="High potential iron-sulphur protein"/>
    <property type="match status" value="1"/>
</dbReference>
<reference evidence="8 9" key="1">
    <citation type="submission" date="2020-12" db="EMBL/GenBank/DDBJ databases">
        <title>Revised draft genomes of Rhodomicrobium vannielii ATCC 17100 and Rhodomicrobium udaipurense JA643.</title>
        <authorList>
            <person name="Conners E.M."/>
            <person name="Davenport E.J."/>
            <person name="Bose A."/>
        </authorList>
    </citation>
    <scope>NUCLEOTIDE SEQUENCE [LARGE SCALE GENOMIC DNA]</scope>
    <source>
        <strain evidence="8 9">JA643</strain>
    </source>
</reference>
<keyword evidence="4" id="KW-0249">Electron transport</keyword>
<evidence type="ECO:0000256" key="3">
    <source>
        <dbReference type="ARBA" id="ARBA00022723"/>
    </source>
</evidence>
<dbReference type="GO" id="GO:0019646">
    <property type="term" value="P:aerobic electron transport chain"/>
    <property type="evidence" value="ECO:0007669"/>
    <property type="project" value="InterPro"/>
</dbReference>
<dbReference type="SUPFAM" id="SSF57652">
    <property type="entry name" value="HIPIP (high potential iron protein)"/>
    <property type="match status" value="1"/>
</dbReference>
<evidence type="ECO:0000313" key="8">
    <source>
        <dbReference type="EMBL" id="MBJ7543334.1"/>
    </source>
</evidence>
<dbReference type="InterPro" id="IPR000170">
    <property type="entry name" value="High_potential_FeS_prot"/>
</dbReference>